<dbReference type="Pfam" id="PF00419">
    <property type="entry name" value="Fimbrial"/>
    <property type="match status" value="1"/>
</dbReference>
<protein>
    <submittedName>
        <fullName evidence="7">Type-1 fimbrial protein subunit A</fullName>
    </submittedName>
</protein>
<dbReference type="GO" id="GO:0043709">
    <property type="term" value="P:cell adhesion involved in single-species biofilm formation"/>
    <property type="evidence" value="ECO:0007669"/>
    <property type="project" value="TreeGrafter"/>
</dbReference>
<dbReference type="EMBL" id="AAKOCB010000026">
    <property type="protein sequence ID" value="ECT8541861.1"/>
    <property type="molecule type" value="Genomic_DNA"/>
</dbReference>
<accession>A0A5I9S4Z5</accession>
<comment type="subcellular location">
    <subcellularLocation>
        <location evidence="1">Fimbrium</location>
    </subcellularLocation>
</comment>
<dbReference type="InterPro" id="IPR008966">
    <property type="entry name" value="Adhesion_dom_sf"/>
</dbReference>
<feature type="domain" description="Fimbrial-type adhesion" evidence="6">
    <location>
        <begin position="38"/>
        <end position="186"/>
    </location>
</feature>
<evidence type="ECO:0000313" key="7">
    <source>
        <dbReference type="EMBL" id="ECT8541861.1"/>
    </source>
</evidence>
<dbReference type="Gene3D" id="2.60.40.1090">
    <property type="entry name" value="Fimbrial-type adhesion domain"/>
    <property type="match status" value="1"/>
</dbReference>
<dbReference type="FunFam" id="2.60.40.1090:FF:000001">
    <property type="entry name" value="Type-1 fimbrial major subunit"/>
    <property type="match status" value="1"/>
</dbReference>
<dbReference type="PANTHER" id="PTHR33420">
    <property type="entry name" value="FIMBRIAL SUBUNIT ELFA-RELATED"/>
    <property type="match status" value="1"/>
</dbReference>
<comment type="caution">
    <text evidence="7">The sequence shown here is derived from an EMBL/GenBank/DDBJ whole genome shotgun (WGS) entry which is preliminary data.</text>
</comment>
<dbReference type="AlphaFoldDB" id="A0A5I9S4Z5"/>
<feature type="signal peptide" evidence="5">
    <location>
        <begin position="1"/>
        <end position="20"/>
    </location>
</feature>
<dbReference type="PANTHER" id="PTHR33420:SF12">
    <property type="entry name" value="FIMBRIN-LIKE PROTEIN FIMI-RELATED"/>
    <property type="match status" value="1"/>
</dbReference>
<dbReference type="InterPro" id="IPR050263">
    <property type="entry name" value="Bact_Fimbrial_Adh_Pro"/>
</dbReference>
<dbReference type="SUPFAM" id="SSF49401">
    <property type="entry name" value="Bacterial adhesins"/>
    <property type="match status" value="1"/>
</dbReference>
<sequence>MNKLIISSIALSLFSATTIAATTATTATTPVAVNGGAVHFKGEIVNAACAVDAGSSDQTIRLGQVRSSKLAADGNVSSPVGFAIQLDDCDTTVAGTASVAFTGSEVSGKNNVLAVQATGAGAATNVGVQILDSHSQPLQLDGTNFGSTISLTNGTNTIPLQARYIATGAATAGTANADATFKIQYQ</sequence>
<evidence type="ECO:0000256" key="5">
    <source>
        <dbReference type="SAM" id="SignalP"/>
    </source>
</evidence>
<proteinExistence type="inferred from homology"/>
<evidence type="ECO:0000256" key="2">
    <source>
        <dbReference type="ARBA" id="ARBA00006671"/>
    </source>
</evidence>
<dbReference type="InterPro" id="IPR000259">
    <property type="entry name" value="Adhesion_dom_fimbrial"/>
</dbReference>
<evidence type="ECO:0000259" key="6">
    <source>
        <dbReference type="Pfam" id="PF00419"/>
    </source>
</evidence>
<evidence type="ECO:0000256" key="3">
    <source>
        <dbReference type="ARBA" id="ARBA00022729"/>
    </source>
</evidence>
<keyword evidence="4" id="KW-0281">Fimbrium</keyword>
<name>A0A5I9S4Z5_SALVI</name>
<dbReference type="GO" id="GO:0009289">
    <property type="term" value="C:pilus"/>
    <property type="evidence" value="ECO:0007669"/>
    <property type="project" value="UniProtKB-SubCell"/>
</dbReference>
<keyword evidence="3 5" id="KW-0732">Signal</keyword>
<evidence type="ECO:0000256" key="4">
    <source>
        <dbReference type="ARBA" id="ARBA00023263"/>
    </source>
</evidence>
<dbReference type="NCBIfam" id="NF011741">
    <property type="entry name" value="PRK15194.1"/>
    <property type="match status" value="1"/>
</dbReference>
<organism evidence="7">
    <name type="scientific">Salmonella virchow</name>
    <dbReference type="NCBI Taxonomy" id="48409"/>
    <lineage>
        <taxon>Bacteria</taxon>
        <taxon>Pseudomonadati</taxon>
        <taxon>Pseudomonadota</taxon>
        <taxon>Gammaproteobacteria</taxon>
        <taxon>Enterobacterales</taxon>
        <taxon>Enterobacteriaceae</taxon>
        <taxon>Salmonella</taxon>
    </lineage>
</organism>
<comment type="similarity">
    <text evidence="2">Belongs to the fimbrial protein family.</text>
</comment>
<dbReference type="InterPro" id="IPR036937">
    <property type="entry name" value="Adhesion_dom_fimbrial_sf"/>
</dbReference>
<reference evidence="7" key="1">
    <citation type="submission" date="2018-07" db="EMBL/GenBank/DDBJ databases">
        <authorList>
            <consortium name="PulseNet: The National Subtyping Network for Foodborne Disease Surveillance"/>
            <person name="Tarr C.L."/>
            <person name="Trees E."/>
            <person name="Katz L.S."/>
            <person name="Carleton-Romer H.A."/>
            <person name="Stroika S."/>
            <person name="Kucerova Z."/>
            <person name="Roache K.F."/>
            <person name="Sabol A.L."/>
            <person name="Besser J."/>
            <person name="Gerner-Smidt P."/>
        </authorList>
    </citation>
    <scope>NUCLEOTIDE SEQUENCE</scope>
    <source>
        <strain evidence="7">PNUSAS007903</strain>
    </source>
</reference>
<evidence type="ECO:0000256" key="1">
    <source>
        <dbReference type="ARBA" id="ARBA00004561"/>
    </source>
</evidence>
<feature type="chain" id="PRO_5030130622" evidence="5">
    <location>
        <begin position="21"/>
        <end position="186"/>
    </location>
</feature>
<gene>
    <name evidence="7" type="primary">fimA</name>
    <name evidence="7" type="ORF">B0F00_24415</name>
</gene>